<dbReference type="Proteomes" id="UP000469125">
    <property type="component" value="Unassembled WGS sequence"/>
</dbReference>
<keyword evidence="9" id="KW-0902">Two-component regulatory system</keyword>
<comment type="catalytic activity">
    <reaction evidence="1">
        <text>ATP + protein L-histidine = ADP + protein N-phospho-L-histidine.</text>
        <dbReference type="EC" id="2.7.13.3"/>
    </reaction>
</comment>
<feature type="domain" description="Histidine kinase" evidence="12">
    <location>
        <begin position="1505"/>
        <end position="1725"/>
    </location>
</feature>
<dbReference type="PANTHER" id="PTHR43642:SF1">
    <property type="entry name" value="HYBRID SIGNAL TRANSDUCTION HISTIDINE KINASE G"/>
    <property type="match status" value="1"/>
</dbReference>
<dbReference type="Gene3D" id="3.40.50.300">
    <property type="entry name" value="P-loop containing nucleotide triphosphate hydrolases"/>
    <property type="match status" value="1"/>
</dbReference>
<dbReference type="InterPro" id="IPR003661">
    <property type="entry name" value="HisK_dim/P_dom"/>
</dbReference>
<keyword evidence="6" id="KW-0547">Nucleotide-binding</keyword>
<evidence type="ECO:0000313" key="14">
    <source>
        <dbReference type="Proteomes" id="UP000469125"/>
    </source>
</evidence>
<dbReference type="InterPro" id="IPR004358">
    <property type="entry name" value="Sig_transdc_His_kin-like_C"/>
</dbReference>
<dbReference type="InterPro" id="IPR000719">
    <property type="entry name" value="Prot_kinase_dom"/>
</dbReference>
<dbReference type="GO" id="GO:0005524">
    <property type="term" value="F:ATP binding"/>
    <property type="evidence" value="ECO:0007669"/>
    <property type="project" value="UniProtKB-KW"/>
</dbReference>
<dbReference type="PROSITE" id="PS50011">
    <property type="entry name" value="PROTEIN_KINASE_DOM"/>
    <property type="match status" value="1"/>
</dbReference>
<keyword evidence="14" id="KW-1185">Reference proteome</keyword>
<protein>
    <recommendedName>
        <fullName evidence="3">histidine kinase</fullName>
        <ecNumber evidence="3">2.7.13.3</ecNumber>
    </recommendedName>
</protein>
<evidence type="ECO:0000256" key="1">
    <source>
        <dbReference type="ARBA" id="ARBA00000085"/>
    </source>
</evidence>
<name>A0A6N8FHD2_9BACI</name>
<evidence type="ECO:0000256" key="9">
    <source>
        <dbReference type="ARBA" id="ARBA00023012"/>
    </source>
</evidence>
<dbReference type="InterPro" id="IPR011009">
    <property type="entry name" value="Kinase-like_dom_sf"/>
</dbReference>
<evidence type="ECO:0000256" key="6">
    <source>
        <dbReference type="ARBA" id="ARBA00022741"/>
    </source>
</evidence>
<dbReference type="CDD" id="cd14014">
    <property type="entry name" value="STKc_PknB_like"/>
    <property type="match status" value="1"/>
</dbReference>
<feature type="domain" description="Protein kinase" evidence="11">
    <location>
        <begin position="10"/>
        <end position="273"/>
    </location>
</feature>
<dbReference type="InterPro" id="IPR003594">
    <property type="entry name" value="HATPase_dom"/>
</dbReference>
<sequence>MIEMEKIPGYQMMIQQIEGESWSLYKALSEDDQRFVGVKKINNDLSEEYAAAETVHEYYLTKELVDVDILHPNKLERVGEKAFIITEYFDGYTLMDWMNKYGAMDIGTFLKMAIQLAGTIEKVHHKHIIHKSLHPKNILLESKTNHITLTAFHQATTLPTERHFPHVSPYQFKEKVAYMSPEQTGRMNRSMDYRADLYALGVIYYEMMIGEVPFKQLGPAEMIHAHLAKKPKSPQEINPKIPDTISRIILKLLAKNPDDRYQSANSLRTDLELCLKEFNQFGDISEFVLDRNSKQGIMEKQTKLYGRKEAINTLIDKFNDVQRGSNELILVPGPSGIGKTALVNELHKPLARDKGYFISGKFMKLKKQIPYAPFVQAFQELVNQILTEGSDRIQQWKRVLEEELGSNANVIANFIPEIEWIIGTQPNLTELPPQGVHNRFRQAIRKFVGIFAREDHPLVLFMDDLQWADAATLDLIDYLLCSSDIHHFLVVGAYRQDEIQVGHPFEAMLAKLEEESVPITEIPVTALKYGHIKQWINEMLSLDKGDEEFLAAFMYRVTQGNPLFMVQLFQTLHEESVFYFDASTAEWQANLTRLKEFSIKDDILEFMIRRIGKLPHETISVLQYASCFGNQFDLKSLSFLTRNSYVKMAELLWKGLEEGLIIPLDPSYKWVYPNERISFIDSNPPQYIFLHDKVQQAFYMTMSEERRIENHLNIGKELLKRYSAEKLEEHIFEIVNHLNISRDKLSDHERFGLIRWNWMAGERAKKSAASEAALEFFKVGHELLPKDRWQNHYELTFNLLLGLGETLYLNNLFEDAEKIFNELVQQAKSRLDQLTVYNLKIALYTHIHEVEKAVDTGLDGLKLFGWNIRKTPSKLSVGIEFLRTKLALAKKQTGDLLDLPFVKAKDHRQVLRTLINSNGPAYHVNQNLATVLMLRAIRFMLKYGDMDISALVYNNYALTLSAGFNDYNGSIYFGKLAMEHSEKYHDTSIKARVNFVYGSFVGHWKHHLKYSVEHLERSQQMCIESGNLHLAGANGAFIGLLLYIKGDQLKVVARGIERQLTFAKQHEYALTDNFLTEILYWIDIFSNEDSKLNWDYQEFAEDIPATIMHYTIRLQMTYLLNAKQKAMEAIEKIDHLVDQSHVLVITPDYYYYHALWLTRLIRTGDINISTGRKKLKRNLAKLKKWAIQSPVNYKHKYLLVKAEWEQCTKNDPSKIYSDSIESAIENGFLQDTAIAYECAGNYYKKQNMSIIATTYFSNAYVAYRKWGAERKASLLYQENLEFINTPKQENGIGYGEGLLDIDAALQAAAAISDEMRFEQLLAKAMRIVLTNAGAEYVCFLLNRDHKLQAAASNDVIGGVHVFEELKTLDEVYLSQTIVNYVYQSHKPVVLDNAFSQGDFIEDEYIKQSGVKSVLCLPLLYQNTLTGVLYLENNQSTHVFTEGRLELLSVIASQVAIAIENANLYANLEEKVTERTALLYEANKNLQQANESLEKSEENRRRMLSNITHDLRSPLAAVKGYIDIMLEGLLENPEQHYHYIKAAKSRIVSLDGLVQDLFDLAKLESGDITLSLEAVPIDRLFQRLCSQSEWEIHNSGLTFEWNIEDDEREVYPLVEVDVGRMEQVMANLVSNAIQHMEQGYIRISLDLKSKKEAIFVVEDQGVGIPEAEQPLIFERSYTKRRRGKEKGNGLGLAITKEIIQLHQGKIWVESKKGEGAKFYFSLPVVNIEPLYETEELFIRTGGKSLH</sequence>
<evidence type="ECO:0000256" key="4">
    <source>
        <dbReference type="ARBA" id="ARBA00022553"/>
    </source>
</evidence>
<evidence type="ECO:0000256" key="2">
    <source>
        <dbReference type="ARBA" id="ARBA00004651"/>
    </source>
</evidence>
<dbReference type="SMART" id="SM00065">
    <property type="entry name" value="GAF"/>
    <property type="match status" value="1"/>
</dbReference>
<keyword evidence="8" id="KW-0067">ATP-binding</keyword>
<dbReference type="Pfam" id="PF00512">
    <property type="entry name" value="HisKA"/>
    <property type="match status" value="1"/>
</dbReference>
<dbReference type="CDD" id="cd00075">
    <property type="entry name" value="HATPase"/>
    <property type="match status" value="1"/>
</dbReference>
<keyword evidence="5" id="KW-0808">Transferase</keyword>
<keyword evidence="7" id="KW-0418">Kinase</keyword>
<dbReference type="Pfam" id="PF01590">
    <property type="entry name" value="GAF"/>
    <property type="match status" value="1"/>
</dbReference>
<dbReference type="GO" id="GO:0005886">
    <property type="term" value="C:plasma membrane"/>
    <property type="evidence" value="ECO:0007669"/>
    <property type="project" value="UniProtKB-SubCell"/>
</dbReference>
<evidence type="ECO:0000259" key="12">
    <source>
        <dbReference type="PROSITE" id="PS50109"/>
    </source>
</evidence>
<evidence type="ECO:0000256" key="3">
    <source>
        <dbReference type="ARBA" id="ARBA00012438"/>
    </source>
</evidence>
<dbReference type="Gene3D" id="3.30.565.10">
    <property type="entry name" value="Histidine kinase-like ATPase, C-terminal domain"/>
    <property type="match status" value="1"/>
</dbReference>
<accession>A0A6N8FHD2</accession>
<dbReference type="InterPro" id="IPR003018">
    <property type="entry name" value="GAF"/>
</dbReference>
<dbReference type="InterPro" id="IPR027417">
    <property type="entry name" value="P-loop_NTPase"/>
</dbReference>
<dbReference type="CDD" id="cd00082">
    <property type="entry name" value="HisKA"/>
    <property type="match status" value="1"/>
</dbReference>
<dbReference type="PANTHER" id="PTHR43642">
    <property type="entry name" value="HYBRID SIGNAL TRANSDUCTION HISTIDINE KINASE G"/>
    <property type="match status" value="1"/>
</dbReference>
<dbReference type="Gene3D" id="3.30.450.40">
    <property type="match status" value="1"/>
</dbReference>
<organism evidence="13 14">
    <name type="scientific">Ornithinibacillus caprae</name>
    <dbReference type="NCBI Taxonomy" id="2678566"/>
    <lineage>
        <taxon>Bacteria</taxon>
        <taxon>Bacillati</taxon>
        <taxon>Bacillota</taxon>
        <taxon>Bacilli</taxon>
        <taxon>Bacillales</taxon>
        <taxon>Bacillaceae</taxon>
        <taxon>Ornithinibacillus</taxon>
    </lineage>
</organism>
<dbReference type="SMART" id="SM00220">
    <property type="entry name" value="S_TKc"/>
    <property type="match status" value="1"/>
</dbReference>
<keyword evidence="10" id="KW-0175">Coiled coil</keyword>
<reference evidence="13 14" key="1">
    <citation type="submission" date="2019-11" db="EMBL/GenBank/DDBJ databases">
        <authorList>
            <person name="Li X."/>
        </authorList>
    </citation>
    <scope>NUCLEOTIDE SEQUENCE [LARGE SCALE GENOMIC DNA]</scope>
    <source>
        <strain evidence="13 14">L9</strain>
    </source>
</reference>
<dbReference type="SUPFAM" id="SSF47384">
    <property type="entry name" value="Homodimeric domain of signal transducing histidine kinase"/>
    <property type="match status" value="1"/>
</dbReference>
<comment type="subcellular location">
    <subcellularLocation>
        <location evidence="2">Cell membrane</location>
        <topology evidence="2">Multi-pass membrane protein</topology>
    </subcellularLocation>
</comment>
<dbReference type="PROSITE" id="PS50109">
    <property type="entry name" value="HIS_KIN"/>
    <property type="match status" value="1"/>
</dbReference>
<dbReference type="SUPFAM" id="SSF55781">
    <property type="entry name" value="GAF domain-like"/>
    <property type="match status" value="1"/>
</dbReference>
<dbReference type="SMART" id="SM00388">
    <property type="entry name" value="HisKA"/>
    <property type="match status" value="1"/>
</dbReference>
<evidence type="ECO:0000256" key="7">
    <source>
        <dbReference type="ARBA" id="ARBA00022777"/>
    </source>
</evidence>
<dbReference type="Gene3D" id="1.10.510.10">
    <property type="entry name" value="Transferase(Phosphotransferase) domain 1"/>
    <property type="match status" value="1"/>
</dbReference>
<dbReference type="SUPFAM" id="SSF52540">
    <property type="entry name" value="P-loop containing nucleoside triphosphate hydrolases"/>
    <property type="match status" value="1"/>
</dbReference>
<dbReference type="InterPro" id="IPR053159">
    <property type="entry name" value="Hybrid_Histidine_Kinase"/>
</dbReference>
<evidence type="ECO:0000259" key="11">
    <source>
        <dbReference type="PROSITE" id="PS50011"/>
    </source>
</evidence>
<dbReference type="EMBL" id="WOCA01000008">
    <property type="protein sequence ID" value="MUK88990.1"/>
    <property type="molecule type" value="Genomic_DNA"/>
</dbReference>
<comment type="caution">
    <text evidence="13">The sequence shown here is derived from an EMBL/GenBank/DDBJ whole genome shotgun (WGS) entry which is preliminary data.</text>
</comment>
<dbReference type="InterPro" id="IPR041664">
    <property type="entry name" value="AAA_16"/>
</dbReference>
<dbReference type="SUPFAM" id="SSF55874">
    <property type="entry name" value="ATPase domain of HSP90 chaperone/DNA topoisomerase II/histidine kinase"/>
    <property type="match status" value="1"/>
</dbReference>
<dbReference type="Pfam" id="PF00069">
    <property type="entry name" value="Pkinase"/>
    <property type="match status" value="1"/>
</dbReference>
<dbReference type="InterPro" id="IPR036097">
    <property type="entry name" value="HisK_dim/P_sf"/>
</dbReference>
<dbReference type="PRINTS" id="PR00344">
    <property type="entry name" value="BCTRLSENSOR"/>
</dbReference>
<proteinExistence type="predicted"/>
<dbReference type="Pfam" id="PF13191">
    <property type="entry name" value="AAA_16"/>
    <property type="match status" value="1"/>
</dbReference>
<dbReference type="InterPro" id="IPR005467">
    <property type="entry name" value="His_kinase_dom"/>
</dbReference>
<evidence type="ECO:0000256" key="8">
    <source>
        <dbReference type="ARBA" id="ARBA00022840"/>
    </source>
</evidence>
<evidence type="ECO:0000256" key="5">
    <source>
        <dbReference type="ARBA" id="ARBA00022679"/>
    </source>
</evidence>
<dbReference type="Gene3D" id="1.10.287.130">
    <property type="match status" value="1"/>
</dbReference>
<evidence type="ECO:0000313" key="13">
    <source>
        <dbReference type="EMBL" id="MUK88990.1"/>
    </source>
</evidence>
<keyword evidence="4" id="KW-0597">Phosphoprotein</keyword>
<evidence type="ECO:0000256" key="10">
    <source>
        <dbReference type="SAM" id="Coils"/>
    </source>
</evidence>
<dbReference type="GO" id="GO:0000155">
    <property type="term" value="F:phosphorelay sensor kinase activity"/>
    <property type="evidence" value="ECO:0007669"/>
    <property type="project" value="InterPro"/>
</dbReference>
<gene>
    <name evidence="13" type="ORF">GMD78_11455</name>
</gene>
<feature type="coiled-coil region" evidence="10">
    <location>
        <begin position="1478"/>
        <end position="1505"/>
    </location>
</feature>
<dbReference type="Pfam" id="PF02518">
    <property type="entry name" value="HATPase_c"/>
    <property type="match status" value="1"/>
</dbReference>
<dbReference type="EC" id="2.7.13.3" evidence="3"/>
<dbReference type="SUPFAM" id="SSF56112">
    <property type="entry name" value="Protein kinase-like (PK-like)"/>
    <property type="match status" value="1"/>
</dbReference>
<dbReference type="SMART" id="SM00387">
    <property type="entry name" value="HATPase_c"/>
    <property type="match status" value="1"/>
</dbReference>
<dbReference type="InterPro" id="IPR029016">
    <property type="entry name" value="GAF-like_dom_sf"/>
</dbReference>
<dbReference type="FunFam" id="3.30.565.10:FF:000006">
    <property type="entry name" value="Sensor histidine kinase WalK"/>
    <property type="match status" value="1"/>
</dbReference>
<dbReference type="InterPro" id="IPR036890">
    <property type="entry name" value="HATPase_C_sf"/>
</dbReference>